<dbReference type="Gene3D" id="3.40.50.2000">
    <property type="entry name" value="Glycogen Phosphorylase B"/>
    <property type="match status" value="1"/>
</dbReference>
<keyword evidence="9" id="KW-0448">Lipopolysaccharide biosynthesis</keyword>
<dbReference type="Pfam" id="PF04413">
    <property type="entry name" value="Glycos_transf_N"/>
    <property type="match status" value="1"/>
</dbReference>
<keyword evidence="12" id="KW-1185">Reference proteome</keyword>
<evidence type="ECO:0000256" key="2">
    <source>
        <dbReference type="ARBA" id="ARBA00012621"/>
    </source>
</evidence>
<evidence type="ECO:0000259" key="10">
    <source>
        <dbReference type="Pfam" id="PF04413"/>
    </source>
</evidence>
<comment type="pathway">
    <text evidence="1 9">Bacterial outer membrane biogenesis; LPS core biosynthesis.</text>
</comment>
<keyword evidence="9" id="KW-0472">Membrane</keyword>
<feature type="site" description="Transition state stabilizer" evidence="8">
    <location>
        <position position="209"/>
    </location>
</feature>
<dbReference type="GO" id="GO:0009245">
    <property type="term" value="P:lipid A biosynthetic process"/>
    <property type="evidence" value="ECO:0007669"/>
    <property type="project" value="TreeGrafter"/>
</dbReference>
<dbReference type="STRING" id="1121400.SAMN02746065_102154"/>
<dbReference type="UniPathway" id="UPA00958"/>
<dbReference type="Proteomes" id="UP000192418">
    <property type="component" value="Unassembled WGS sequence"/>
</dbReference>
<dbReference type="PANTHER" id="PTHR42755:SF1">
    <property type="entry name" value="3-DEOXY-D-MANNO-OCTULOSONIC ACID TRANSFERASE, MITOCHONDRIAL-RELATED"/>
    <property type="match status" value="1"/>
</dbReference>
<sequence>MGHQGILHGGLGLYGLAWKLALPWLKKNKRLCRGFHRRIAADHLAPAEIWIQAASAGEAYLACALVQAMVPRQPLTVLVTTTTTQGMDILKKGMAAPDIDPHVRVNLSLFPFDTPSLMDAAVSRVNPGTMVLLETELWPGLLHALKKRHIPILMINARLSNKSVSRYEKTSWLWKQLAPDTILAISPEDAQRFQRIFPHTAISTMPNIKFDMVIPQKRATSPTPVPLAGNPFPPNTPVTLLASVRMEEENQVAKILDAILCQYPNQVVGLIPRHMHRIPFWQDMLTHLERPWQLRSTINDPVLPGTTILWDTFGELKAAYGHATVAFVGGSLHPLGGQNFMEPVMCGAPAVTGPHLDNFNWVGQGLFTAGVVNRAQNSAQVVHHLVRILNHPPQRQQTATTGLGYLRRYQGGTAMAVDTIIKTLNAVKNHE</sequence>
<dbReference type="InterPro" id="IPR039901">
    <property type="entry name" value="Kdotransferase"/>
</dbReference>
<dbReference type="EMBL" id="FWXY01000002">
    <property type="protein sequence ID" value="SMC44584.1"/>
    <property type="molecule type" value="Genomic_DNA"/>
</dbReference>
<evidence type="ECO:0000256" key="9">
    <source>
        <dbReference type="RuleBase" id="RU365103"/>
    </source>
</evidence>
<keyword evidence="9" id="KW-1003">Cell membrane</keyword>
<gene>
    <name evidence="11" type="ORF">SAMN02746065_102154</name>
</gene>
<name>A0A1W1Z871_9BACT</name>
<dbReference type="SUPFAM" id="SSF53756">
    <property type="entry name" value="UDP-Glycosyltransferase/glycogen phosphorylase"/>
    <property type="match status" value="1"/>
</dbReference>
<dbReference type="PANTHER" id="PTHR42755">
    <property type="entry name" value="3-DEOXY-MANNO-OCTULOSONATE CYTIDYLYLTRANSFERASE"/>
    <property type="match status" value="1"/>
</dbReference>
<protein>
    <recommendedName>
        <fullName evidence="3 9">3-deoxy-D-manno-octulosonic acid transferase</fullName>
        <shortName evidence="9">Kdo transferase</shortName>
        <ecNumber evidence="2 9">2.4.99.12</ecNumber>
    </recommendedName>
    <alternativeName>
        <fullName evidence="5 9">Lipid IV(A) 3-deoxy-D-manno-octulosonic acid transferase</fullName>
    </alternativeName>
</protein>
<feature type="site" description="Transition state stabilizer" evidence="8">
    <location>
        <position position="134"/>
    </location>
</feature>
<organism evidence="11 12">
    <name type="scientific">Desulfocicer vacuolatum DSM 3385</name>
    <dbReference type="NCBI Taxonomy" id="1121400"/>
    <lineage>
        <taxon>Bacteria</taxon>
        <taxon>Pseudomonadati</taxon>
        <taxon>Thermodesulfobacteriota</taxon>
        <taxon>Desulfobacteria</taxon>
        <taxon>Desulfobacterales</taxon>
        <taxon>Desulfobacteraceae</taxon>
        <taxon>Desulfocicer</taxon>
    </lineage>
</organism>
<comment type="function">
    <text evidence="9">Involved in lipopolysaccharide (LPS) biosynthesis. Catalyzes the transfer of 3-deoxy-D-manno-octulosonate (Kdo) residue(s) from CMP-Kdo to lipid IV(A), the tetraacyldisaccharide-1,4'-bisphosphate precursor of lipid A.</text>
</comment>
<feature type="domain" description="3-deoxy-D-manno-octulosonic-acid transferase N-terminal" evidence="10">
    <location>
        <begin position="45"/>
        <end position="212"/>
    </location>
</feature>
<dbReference type="EC" id="2.4.99.12" evidence="2 9"/>
<accession>A0A1W1Z871</accession>
<evidence type="ECO:0000313" key="12">
    <source>
        <dbReference type="Proteomes" id="UP000192418"/>
    </source>
</evidence>
<dbReference type="InterPro" id="IPR038107">
    <property type="entry name" value="Glycos_transf_N_sf"/>
</dbReference>
<keyword evidence="4 9" id="KW-0808">Transferase</keyword>
<evidence type="ECO:0000256" key="4">
    <source>
        <dbReference type="ARBA" id="ARBA00022679"/>
    </source>
</evidence>
<evidence type="ECO:0000256" key="5">
    <source>
        <dbReference type="ARBA" id="ARBA00031445"/>
    </source>
</evidence>
<comment type="catalytic activity">
    <reaction evidence="6 9">
        <text>lipid IVA (E. coli) + CMP-3-deoxy-beta-D-manno-octulosonate = alpha-Kdo-(2-&gt;6)-lipid IVA (E. coli) + CMP + H(+)</text>
        <dbReference type="Rhea" id="RHEA:28066"/>
        <dbReference type="ChEBI" id="CHEBI:15378"/>
        <dbReference type="ChEBI" id="CHEBI:58603"/>
        <dbReference type="ChEBI" id="CHEBI:60364"/>
        <dbReference type="ChEBI" id="CHEBI:60377"/>
        <dbReference type="ChEBI" id="CHEBI:85987"/>
        <dbReference type="EC" id="2.4.99.12"/>
    </reaction>
</comment>
<reference evidence="11 12" key="1">
    <citation type="submission" date="2017-04" db="EMBL/GenBank/DDBJ databases">
        <authorList>
            <person name="Afonso C.L."/>
            <person name="Miller P.J."/>
            <person name="Scott M.A."/>
            <person name="Spackman E."/>
            <person name="Goraichik I."/>
            <person name="Dimitrov K.M."/>
            <person name="Suarez D.L."/>
            <person name="Swayne D.E."/>
        </authorList>
    </citation>
    <scope>NUCLEOTIDE SEQUENCE [LARGE SCALE GENOMIC DNA]</scope>
    <source>
        <strain evidence="11 12">DSM 3385</strain>
    </source>
</reference>
<dbReference type="GO" id="GO:0009244">
    <property type="term" value="P:lipopolysaccharide core region biosynthetic process"/>
    <property type="evidence" value="ECO:0007669"/>
    <property type="project" value="UniProtKB-UniRule"/>
</dbReference>
<dbReference type="Gene3D" id="3.40.50.11720">
    <property type="entry name" value="3-Deoxy-D-manno-octulosonic-acid transferase, N-terminal domain"/>
    <property type="match status" value="1"/>
</dbReference>
<feature type="active site" description="Proton acceptor" evidence="7">
    <location>
        <position position="58"/>
    </location>
</feature>
<evidence type="ECO:0000256" key="8">
    <source>
        <dbReference type="PIRSR" id="PIRSR639901-2"/>
    </source>
</evidence>
<comment type="similarity">
    <text evidence="9">Belongs to the glycosyltransferase group 1 family.</text>
</comment>
<dbReference type="InterPro" id="IPR007507">
    <property type="entry name" value="Glycos_transf_N"/>
</dbReference>
<evidence type="ECO:0000256" key="1">
    <source>
        <dbReference type="ARBA" id="ARBA00004713"/>
    </source>
</evidence>
<evidence type="ECO:0000256" key="3">
    <source>
        <dbReference type="ARBA" id="ARBA00019077"/>
    </source>
</evidence>
<comment type="subcellular location">
    <subcellularLocation>
        <location evidence="9">Cell membrane</location>
    </subcellularLocation>
</comment>
<dbReference type="AlphaFoldDB" id="A0A1W1Z871"/>
<evidence type="ECO:0000313" key="11">
    <source>
        <dbReference type="EMBL" id="SMC44584.1"/>
    </source>
</evidence>
<evidence type="ECO:0000256" key="6">
    <source>
        <dbReference type="ARBA" id="ARBA00049183"/>
    </source>
</evidence>
<dbReference type="GO" id="GO:0043842">
    <property type="term" value="F:Kdo transferase activity"/>
    <property type="evidence" value="ECO:0007669"/>
    <property type="project" value="UniProtKB-EC"/>
</dbReference>
<proteinExistence type="inferred from homology"/>
<dbReference type="GO" id="GO:0005886">
    <property type="term" value="C:plasma membrane"/>
    <property type="evidence" value="ECO:0007669"/>
    <property type="project" value="UniProtKB-SubCell"/>
</dbReference>
<evidence type="ECO:0000256" key="7">
    <source>
        <dbReference type="PIRSR" id="PIRSR639901-1"/>
    </source>
</evidence>
<dbReference type="OrthoDB" id="9789797at2"/>